<dbReference type="PANTHER" id="PTHR12663:SF0">
    <property type="entry name" value="PRECOCIOUS DISSOCIATION OF SISTERS 5, ISOFORM A"/>
    <property type="match status" value="1"/>
</dbReference>
<dbReference type="GO" id="GO:0005634">
    <property type="term" value="C:nucleus"/>
    <property type="evidence" value="ECO:0007669"/>
    <property type="project" value="UniProtKB-SubCell"/>
</dbReference>
<organism evidence="4 5">
    <name type="scientific">Cymbomonas tetramitiformis</name>
    <dbReference type="NCBI Taxonomy" id="36881"/>
    <lineage>
        <taxon>Eukaryota</taxon>
        <taxon>Viridiplantae</taxon>
        <taxon>Chlorophyta</taxon>
        <taxon>Pyramimonadophyceae</taxon>
        <taxon>Pyramimonadales</taxon>
        <taxon>Pyramimonadaceae</taxon>
        <taxon>Cymbomonas</taxon>
    </lineage>
</organism>
<dbReference type="PANTHER" id="PTHR12663">
    <property type="entry name" value="ANDROGEN INDUCED INHIBITOR OF PROLIFERATION AS3 / PDS5-RELATED"/>
    <property type="match status" value="1"/>
</dbReference>
<dbReference type="GO" id="GO:0000785">
    <property type="term" value="C:chromatin"/>
    <property type="evidence" value="ECO:0007669"/>
    <property type="project" value="TreeGrafter"/>
</dbReference>
<accession>A0AAE0F3Q5</accession>
<evidence type="ECO:0000259" key="3">
    <source>
        <dbReference type="SMART" id="SM00333"/>
    </source>
</evidence>
<reference evidence="4 5" key="1">
    <citation type="journal article" date="2015" name="Genome Biol. Evol.">
        <title>Comparative Genomics of a Bacterivorous Green Alga Reveals Evolutionary Causalities and Consequences of Phago-Mixotrophic Mode of Nutrition.</title>
        <authorList>
            <person name="Burns J.A."/>
            <person name="Paasch A."/>
            <person name="Narechania A."/>
            <person name="Kim E."/>
        </authorList>
    </citation>
    <scope>NUCLEOTIDE SEQUENCE [LARGE SCALE GENOMIC DNA]</scope>
    <source>
        <strain evidence="4 5">PLY_AMNH</strain>
    </source>
</reference>
<dbReference type="SUPFAM" id="SSF63748">
    <property type="entry name" value="Tudor/PWWP/MBT"/>
    <property type="match status" value="1"/>
</dbReference>
<gene>
    <name evidence="4" type="ORF">CYMTET_40351</name>
</gene>
<protein>
    <recommendedName>
        <fullName evidence="3">Tudor domain-containing protein</fullName>
    </recommendedName>
</protein>
<evidence type="ECO:0000313" key="4">
    <source>
        <dbReference type="EMBL" id="KAK3250252.1"/>
    </source>
</evidence>
<proteinExistence type="predicted"/>
<comment type="subcellular location">
    <subcellularLocation>
        <location evidence="1">Nucleus</location>
    </subcellularLocation>
</comment>
<dbReference type="GO" id="GO:0006281">
    <property type="term" value="P:DNA repair"/>
    <property type="evidence" value="ECO:0007669"/>
    <property type="project" value="TreeGrafter"/>
</dbReference>
<evidence type="ECO:0000313" key="5">
    <source>
        <dbReference type="Proteomes" id="UP001190700"/>
    </source>
</evidence>
<dbReference type="Gene3D" id="2.30.30.140">
    <property type="match status" value="1"/>
</dbReference>
<dbReference type="InterPro" id="IPR002999">
    <property type="entry name" value="Tudor"/>
</dbReference>
<dbReference type="AlphaFoldDB" id="A0AAE0F3Q5"/>
<evidence type="ECO:0000256" key="2">
    <source>
        <dbReference type="ARBA" id="ARBA00023242"/>
    </source>
</evidence>
<evidence type="ECO:0000256" key="1">
    <source>
        <dbReference type="ARBA" id="ARBA00004123"/>
    </source>
</evidence>
<keyword evidence="2" id="KW-0539">Nucleus</keyword>
<dbReference type="EMBL" id="LGRX02026812">
    <property type="protein sequence ID" value="KAK3250252.1"/>
    <property type="molecule type" value="Genomic_DNA"/>
</dbReference>
<dbReference type="CDD" id="cd20404">
    <property type="entry name" value="Tudor_Agenet_AtEML-like"/>
    <property type="match status" value="1"/>
</dbReference>
<feature type="domain" description="Tudor" evidence="3">
    <location>
        <begin position="93"/>
        <end position="150"/>
    </location>
</feature>
<sequence>MVGLGVVVETASDEQVERSKDLEVSDESEDLGAVTPVLRSVERCSVRRDLFTRSRLGGSELQGPSTWDAMMFFIQASPCAAQLKSSFATAPTPEVTVGTRLEVFWEDDAKFYPGVVKSFNEDGAAHVVYDDGDEETLNLSEEKFNILLGNGASEQNSERGGGYEKNKRGGDTQNFFVCSLCGRSKDELGQSDITDLPILMQPRSLLDSTLSKYGPKAERDLCSSVYDSSNSVVVLGLFA</sequence>
<dbReference type="SMART" id="SM00333">
    <property type="entry name" value="TUDOR"/>
    <property type="match status" value="1"/>
</dbReference>
<comment type="caution">
    <text evidence="4">The sequence shown here is derived from an EMBL/GenBank/DDBJ whole genome shotgun (WGS) entry which is preliminary data.</text>
</comment>
<dbReference type="InterPro" id="IPR039776">
    <property type="entry name" value="Pds5"/>
</dbReference>
<keyword evidence="5" id="KW-1185">Reference proteome</keyword>
<dbReference type="GO" id="GO:0007064">
    <property type="term" value="P:mitotic sister chromatid cohesion"/>
    <property type="evidence" value="ECO:0007669"/>
    <property type="project" value="InterPro"/>
</dbReference>
<dbReference type="Proteomes" id="UP001190700">
    <property type="component" value="Unassembled WGS sequence"/>
</dbReference>
<name>A0AAE0F3Q5_9CHLO</name>